<gene>
    <name evidence="1" type="ordered locus">XF_0667</name>
</gene>
<organism evidence="1 2">
    <name type="scientific">Xylella fastidiosa (strain 9a5c)</name>
    <dbReference type="NCBI Taxonomy" id="160492"/>
    <lineage>
        <taxon>Bacteria</taxon>
        <taxon>Pseudomonadati</taxon>
        <taxon>Pseudomonadota</taxon>
        <taxon>Gammaproteobacteria</taxon>
        <taxon>Lysobacterales</taxon>
        <taxon>Lysobacteraceae</taxon>
        <taxon>Xylella</taxon>
    </lineage>
</organism>
<reference evidence="1 2" key="1">
    <citation type="journal article" date="2000" name="Nature">
        <title>The genome sequence of the plant pathogen Xylella fastidiosa.</title>
        <authorList>
            <person name="Simpson A.J."/>
            <person name="Reinach F.C."/>
            <person name="Arruda P."/>
            <person name="Abreu F.A."/>
            <person name="Acencio M."/>
            <person name="Alvarenga R."/>
            <person name="Alves L.M."/>
            <person name="Araya J.E."/>
            <person name="Baia G.S."/>
            <person name="Baptista C.S."/>
            <person name="Barros M.H."/>
            <person name="Bonaccorsi E.D."/>
            <person name="Bordin S."/>
            <person name="Bove J.M."/>
            <person name="Briones M.R."/>
            <person name="Bueno M.R."/>
            <person name="Camargo A.A."/>
            <person name="Camargo L.E."/>
            <person name="Carraro D.M."/>
            <person name="Carrer H."/>
            <person name="Colauto N.B."/>
            <person name="Colombo C."/>
            <person name="Costa F.F."/>
            <person name="Costa M.C."/>
            <person name="Costa-Neto C.M."/>
            <person name="Coutinho L.L."/>
            <person name="Cristofani M."/>
            <person name="Dias-Neto E."/>
            <person name="Docena C."/>
            <person name="El-Dorry H."/>
            <person name="Facincani A.P."/>
            <person name="Ferreira A.J."/>
            <person name="Ferreira V.C."/>
            <person name="Ferro J.A."/>
            <person name="Fraga J.S."/>
            <person name="Franca S.C."/>
            <person name="Franco M.C."/>
            <person name="Frohme M."/>
            <person name="Furlan L.R."/>
            <person name="Garnier M."/>
            <person name="Goldman G.H."/>
            <person name="Goldman M.H."/>
            <person name="Gomes S.L."/>
            <person name="Gruber A."/>
            <person name="Ho P.L."/>
            <person name="Hoheisel J.D."/>
            <person name="Junqueira M.L."/>
            <person name="Kemper E.L."/>
            <person name="Kitajima J.P."/>
            <person name="Krieger J.E."/>
            <person name="Kuramae E.E."/>
            <person name="Laigret F."/>
            <person name="Lambais M.R."/>
            <person name="Leite L.C."/>
            <person name="Lemos E.G."/>
            <person name="Lemos M.V."/>
            <person name="Lopes S.A."/>
            <person name="Lopes C.R."/>
            <person name="Machado J.A."/>
            <person name="Machado M.A."/>
            <person name="Madeira A.M."/>
            <person name="Madeira H.M."/>
            <person name="Marino C.L."/>
            <person name="Marques M.V."/>
            <person name="Martins E.A."/>
            <person name="Martins E.M."/>
            <person name="Matsukuma A.Y."/>
            <person name="Menck C.F."/>
            <person name="Miracca E.C."/>
            <person name="Miyaki C.Y."/>
            <person name="Monteriro-Vitorello C.B."/>
            <person name="Moon D.H."/>
            <person name="Nagai M.A."/>
            <person name="Nascimento A.L."/>
            <person name="Netto L.E."/>
            <person name="Nhani A.Jr."/>
            <person name="Nobrega F.G."/>
            <person name="Nunes L.R."/>
            <person name="Oliveira M.A."/>
            <person name="de Oliveira M.C."/>
            <person name="de Oliveira R.C."/>
            <person name="Palmieri D.A."/>
            <person name="Paris A."/>
            <person name="Peixoto B.R."/>
            <person name="Pereira G.A."/>
            <person name="Pereira H.A.Jr."/>
            <person name="Pesquero J.B."/>
            <person name="Quaggio R.B."/>
            <person name="Roberto P.G."/>
            <person name="Rodrigues V."/>
            <person name="de M Rosa A.J."/>
            <person name="de Rosa V.E.Jr."/>
            <person name="de Sa R.G."/>
            <person name="Santelli R.V."/>
            <person name="Sawasaki H.E."/>
            <person name="da Silva A.C."/>
            <person name="da Silva A.M."/>
            <person name="da Silva F.R."/>
            <person name="da Silva W.A.Jr."/>
            <person name="da Silveira J.F."/>
            <person name="Silvestri M.L."/>
            <person name="Siqueira W.J."/>
            <person name="de Souza A.A."/>
            <person name="de Souza A.P."/>
            <person name="Terenzi M.F."/>
            <person name="Truffi D."/>
            <person name="Tsai S.M."/>
            <person name="Tsuhako M.H."/>
            <person name="Vallada H."/>
            <person name="Van Sluys M.A."/>
            <person name="Verjovski-Almeida S."/>
            <person name="Vettore A.L."/>
            <person name="Zago M.A."/>
            <person name="Zatz M."/>
            <person name="Meidanis J."/>
            <person name="Setubal J.C."/>
        </authorList>
    </citation>
    <scope>NUCLEOTIDE SEQUENCE [LARGE SCALE GENOMIC DNA]</scope>
    <source>
        <strain evidence="1 2">9a5c</strain>
    </source>
</reference>
<protein>
    <submittedName>
        <fullName evidence="1">Uncharacterized protein</fullName>
    </submittedName>
</protein>
<dbReference type="HOGENOM" id="CLU_153965_0_0_6"/>
<dbReference type="PIR" id="B82779">
    <property type="entry name" value="B82779"/>
</dbReference>
<dbReference type="Proteomes" id="UP000000812">
    <property type="component" value="Chromosome"/>
</dbReference>
<dbReference type="AlphaFoldDB" id="Q9PFJ0"/>
<proteinExistence type="predicted"/>
<dbReference type="STRING" id="160492.XF_0667"/>
<sequence>MWVSMMFIRRLRKSLLLFILGAGIGVLPGCGITRVEGLGEINSAIDDALVETGLCSTNMDCRKKRLVFWEGNEKRVYLNFYVGSKKIDPSLIEKAISKRKKEIDMRTIVTITFYNKTKDEMLENGVIYNMIFVSPYYKKDL</sequence>
<dbReference type="KEGG" id="xfa:XF_0667"/>
<evidence type="ECO:0000313" key="1">
    <source>
        <dbReference type="EMBL" id="AAF83477.1"/>
    </source>
</evidence>
<accession>Q9PFJ0</accession>
<dbReference type="PATRIC" id="fig|160492.11.peg.704"/>
<dbReference type="EMBL" id="AE003849">
    <property type="protein sequence ID" value="AAF83477.1"/>
    <property type="molecule type" value="Genomic_DNA"/>
</dbReference>
<evidence type="ECO:0000313" key="2">
    <source>
        <dbReference type="Proteomes" id="UP000000812"/>
    </source>
</evidence>
<name>Q9PFJ0_XYLFA</name>